<name>A0A6N8JHY9_9BACT</name>
<dbReference type="SUPFAM" id="SSF53474">
    <property type="entry name" value="alpha/beta-Hydrolases"/>
    <property type="match status" value="1"/>
</dbReference>
<proteinExistence type="predicted"/>
<evidence type="ECO:0000313" key="3">
    <source>
        <dbReference type="EMBL" id="MVT44820.1"/>
    </source>
</evidence>
<evidence type="ECO:0000256" key="1">
    <source>
        <dbReference type="SAM" id="SignalP"/>
    </source>
</evidence>
<keyword evidence="4" id="KW-1185">Reference proteome</keyword>
<dbReference type="PANTHER" id="PTHR32305">
    <property type="match status" value="1"/>
</dbReference>
<dbReference type="RefSeq" id="WP_157303609.1">
    <property type="nucleotide sequence ID" value="NZ_BAAAZB010000005.1"/>
</dbReference>
<dbReference type="PANTHER" id="PTHR32305:SF15">
    <property type="entry name" value="PROTEIN RHSA-RELATED"/>
    <property type="match status" value="1"/>
</dbReference>
<evidence type="ECO:0000313" key="4">
    <source>
        <dbReference type="Proteomes" id="UP000468388"/>
    </source>
</evidence>
<comment type="caution">
    <text evidence="3">The sequence shown here is derived from an EMBL/GenBank/DDBJ whole genome shotgun (WGS) entry which is preliminary data.</text>
</comment>
<dbReference type="OrthoDB" id="976756at2"/>
<keyword evidence="1" id="KW-0732">Signal</keyword>
<organism evidence="3 4">
    <name type="scientific">Chitinophaga oryziterrae</name>
    <dbReference type="NCBI Taxonomy" id="1031224"/>
    <lineage>
        <taxon>Bacteria</taxon>
        <taxon>Pseudomonadati</taxon>
        <taxon>Bacteroidota</taxon>
        <taxon>Chitinophagia</taxon>
        <taxon>Chitinophagales</taxon>
        <taxon>Chitinophagaceae</taxon>
        <taxon>Chitinophaga</taxon>
    </lineage>
</organism>
<feature type="domain" description="DUF6443" evidence="2">
    <location>
        <begin position="51"/>
        <end position="190"/>
    </location>
</feature>
<dbReference type="InterPro" id="IPR045619">
    <property type="entry name" value="DUF6443"/>
</dbReference>
<dbReference type="InterPro" id="IPR050708">
    <property type="entry name" value="T6SS_VgrG/RHS"/>
</dbReference>
<dbReference type="NCBIfam" id="TIGR03696">
    <property type="entry name" value="Rhs_assc_core"/>
    <property type="match status" value="1"/>
</dbReference>
<reference evidence="3 4" key="1">
    <citation type="submission" date="2019-12" db="EMBL/GenBank/DDBJ databases">
        <title>The draft genomic sequence of strain Chitinophaga oryziterrae JCM 16595.</title>
        <authorList>
            <person name="Zhang X."/>
        </authorList>
    </citation>
    <scope>NUCLEOTIDE SEQUENCE [LARGE SCALE GENOMIC DNA]</scope>
    <source>
        <strain evidence="3 4">JCM 16595</strain>
    </source>
</reference>
<accession>A0A6N8JHY9</accession>
<feature type="chain" id="PRO_5026799530" description="DUF6443 domain-containing protein" evidence="1">
    <location>
        <begin position="21"/>
        <end position="1469"/>
    </location>
</feature>
<gene>
    <name evidence="3" type="ORF">GO495_29785</name>
</gene>
<dbReference type="EMBL" id="WRXO01000013">
    <property type="protein sequence ID" value="MVT44820.1"/>
    <property type="molecule type" value="Genomic_DNA"/>
</dbReference>
<sequence length="1469" mass="163713">MKNITCLLAPLVLIPVLLSAQNSPGGAAKPSATPITVPSAYTNNIITFIRTWEPDMPLSDTVAITTKTVREVKQKTQYFDGLGSPLQTVDKGLSPAGRDMVVPVIYDAFGREAYKYLPYTQQTANTSDGKFKTDPFNSQKTFYQSVESNGGAADNIFYTKTEYEFSPLNRDLKTYASGDSWVNKPVEKQYLTNLDADSVRIWNVTSGNVTSGGTYTAGMIYKNTVIDEKGMSSVEYKDKEGRLILQKIQKTASTTAHVGWLCTYYAYNDIGNLQFIIPPLATELAMRNNWVLTNVADELCLQYTYDTRGRLITKKMPGVGIISMVYDIRNRVVFTQDSVQRSKSPKEWTTNFYDGLNRLVMTAIYASDATRDALQQSLNTAASSQDIVTQIPARADLALYDYDSSISYTASNSITFLPNFDSGLSAEFTAEINPSAPAEVITIAADNPLPNISASSLTPLTYTFYDSYDYSGKHNFLSADLQKPVAPDSLFPEAMPASYSMMTNSLLTGTKVRVLGTDQWLTTTIYYNDKGREIQIISDNGLGGKNVLTTLYSYKGKIISTYLRNQNPASPTQQTSLWNSMTYDHGGRLTAIRKRINDDVSGEKTVVTYSYDELGRIKQKRLGVDTNGGQLDSLTYSYNIRGWLKSINKIYANGIAGSTSNFFGEELSYDYGFINNQYNGNIAGVKWRSKSDGITRAYGYNYDSLNRFTVADFTQQNTSGANWTRDVMDFSVNNTTYDANGNILTMNQKGMVGTTARIIDQLTYTYKPNGSNKLAAVSDTSNTTAAKLGDFINGNASGDDYSYDGNGNLKIDKNKGITNINYNYLNLPTTVYFKDKGTVSFLYDAKGNKLKKTVVDSTVSPVKTIATAYAGNFVYNQDSLELLAHDDGRIRPVYKTGNPVTYVYEYFEKDHLGNVRVVLGDQLDSSLYVASMETASAAKEVALFSNIDETRVVKPEGYPEDNETSQNTYVAKLNAKSDGRKIGPSLILRVMAGDTISIRANAFYKSNAPADNKSKSLTEDMIQALVNALGNNLPAGNNHAASNNITPSNVGFNNNDYQTLKERNSSDNNPDRLKSYLNFALFDDQFKMVENNSGVRPVKATPDELQNLEVQKMVMEKSGFLYVYTSNETSQDVYFDNLTVAVNSGRLLEDTHYYPFGLTMAGISSNALKGMNYPENRLKYNGKESQAKEFKDGSSLSWYDYGARMYDPQIGRWHTIDPLTSKYEESSPYSYALNNPVNAIDPDGKLVIFVNGHWSRLSFGGVFGPNEAGRSYWEYFGERFIKATNRLFNDDHNAFVDGSSMFGFDQSGGDRFSIGRKYAEEHYHEWLGQMTSEDEGFNLIGHSEGAAFAAGIASYLSEMAWGSNKGHTVRTILYLSADEADEFEQDNRYFAGRSIQVHNLSDWVSPYKPIKGVDTELRVYDPKADWRSYHGTTVNSKLMRDLKELVTNTVMLNDFDVRVEGNRIIYYRR</sequence>
<dbReference type="Proteomes" id="UP000468388">
    <property type="component" value="Unassembled WGS sequence"/>
</dbReference>
<feature type="signal peptide" evidence="1">
    <location>
        <begin position="1"/>
        <end position="20"/>
    </location>
</feature>
<evidence type="ECO:0000259" key="2">
    <source>
        <dbReference type="Pfam" id="PF20041"/>
    </source>
</evidence>
<dbReference type="Pfam" id="PF20041">
    <property type="entry name" value="DUF6443"/>
    <property type="match status" value="1"/>
</dbReference>
<dbReference type="InterPro" id="IPR029058">
    <property type="entry name" value="AB_hydrolase_fold"/>
</dbReference>
<dbReference type="InterPro" id="IPR022385">
    <property type="entry name" value="Rhs_assc_core"/>
</dbReference>
<protein>
    <recommendedName>
        <fullName evidence="2">DUF6443 domain-containing protein</fullName>
    </recommendedName>
</protein>
<dbReference type="Gene3D" id="2.180.10.10">
    <property type="entry name" value="RHS repeat-associated core"/>
    <property type="match status" value="2"/>
</dbReference>